<reference evidence="2" key="1">
    <citation type="submission" date="2022-08" db="UniProtKB">
        <authorList>
            <consortium name="EnsemblMetazoa"/>
        </authorList>
    </citation>
    <scope>IDENTIFICATION</scope>
    <source>
        <strain evidence="2">05x7-T-G4-1.051#20</strain>
    </source>
</reference>
<evidence type="ECO:0008006" key="4">
    <source>
        <dbReference type="Google" id="ProtNLM"/>
    </source>
</evidence>
<accession>A0A8W8M859</accession>
<name>A0A8W8M859_MAGGI</name>
<sequence>MFNKNFLCLTLLVCLVGVQIAAGGKPSKCPYGFLYDKRTRTCVEQICKPGYTYSEFLDSCYSESGDITTKVCCNGSLVG</sequence>
<dbReference type="Proteomes" id="UP000005408">
    <property type="component" value="Unassembled WGS sequence"/>
</dbReference>
<protein>
    <recommendedName>
        <fullName evidence="4">Chitin-binding type-2 domain-containing protein</fullName>
    </recommendedName>
</protein>
<proteinExistence type="predicted"/>
<feature type="chain" id="PRO_5036460596" description="Chitin-binding type-2 domain-containing protein" evidence="1">
    <location>
        <begin position="24"/>
        <end position="79"/>
    </location>
</feature>
<organism evidence="2 3">
    <name type="scientific">Magallana gigas</name>
    <name type="common">Pacific oyster</name>
    <name type="synonym">Crassostrea gigas</name>
    <dbReference type="NCBI Taxonomy" id="29159"/>
    <lineage>
        <taxon>Eukaryota</taxon>
        <taxon>Metazoa</taxon>
        <taxon>Spiralia</taxon>
        <taxon>Lophotrochozoa</taxon>
        <taxon>Mollusca</taxon>
        <taxon>Bivalvia</taxon>
        <taxon>Autobranchia</taxon>
        <taxon>Pteriomorphia</taxon>
        <taxon>Ostreida</taxon>
        <taxon>Ostreoidea</taxon>
        <taxon>Ostreidae</taxon>
        <taxon>Magallana</taxon>
    </lineage>
</organism>
<dbReference type="AlphaFoldDB" id="A0A8W8M859"/>
<feature type="signal peptide" evidence="1">
    <location>
        <begin position="1"/>
        <end position="23"/>
    </location>
</feature>
<evidence type="ECO:0000313" key="3">
    <source>
        <dbReference type="Proteomes" id="UP000005408"/>
    </source>
</evidence>
<evidence type="ECO:0000256" key="1">
    <source>
        <dbReference type="SAM" id="SignalP"/>
    </source>
</evidence>
<keyword evidence="3" id="KW-1185">Reference proteome</keyword>
<dbReference type="EnsemblMetazoa" id="G31480.1">
    <property type="protein sequence ID" value="G31480.1:cds"/>
    <property type="gene ID" value="G31480"/>
</dbReference>
<keyword evidence="1" id="KW-0732">Signal</keyword>
<evidence type="ECO:0000313" key="2">
    <source>
        <dbReference type="EnsemblMetazoa" id="G31480.1:cds"/>
    </source>
</evidence>